<dbReference type="CDD" id="cd07779">
    <property type="entry name" value="ASKHA_NBD_FGGY_YgcE-like"/>
    <property type="match status" value="1"/>
</dbReference>
<name>A0A0B5DC32_9ACTN</name>
<evidence type="ECO:0000256" key="4">
    <source>
        <dbReference type="ARBA" id="ARBA00022777"/>
    </source>
</evidence>
<keyword evidence="3" id="KW-0808">Transferase</keyword>
<evidence type="ECO:0000256" key="3">
    <source>
        <dbReference type="ARBA" id="ARBA00022679"/>
    </source>
</evidence>
<dbReference type="STRING" id="40318.SNOD_00650"/>
<comment type="similarity">
    <text evidence="1">Belongs to the FGGY kinase family.</text>
</comment>
<dbReference type="PANTHER" id="PTHR43095">
    <property type="entry name" value="SUGAR KINASE"/>
    <property type="match status" value="1"/>
</dbReference>
<feature type="domain" description="Carbohydrate kinase FGGY C-terminal" evidence="6">
    <location>
        <begin position="229"/>
        <end position="422"/>
    </location>
</feature>
<dbReference type="RefSeq" id="WP_043436783.1">
    <property type="nucleotide sequence ID" value="NZ_CP009313.1"/>
</dbReference>
<gene>
    <name evidence="8" type="ORF">CP978_01000</name>
    <name evidence="7" type="ORF">SNOD_00650</name>
</gene>
<dbReference type="SUPFAM" id="SSF53067">
    <property type="entry name" value="Actin-like ATPase domain"/>
    <property type="match status" value="2"/>
</dbReference>
<dbReference type="Pfam" id="PF00370">
    <property type="entry name" value="FGGY_N"/>
    <property type="match status" value="2"/>
</dbReference>
<evidence type="ECO:0000313" key="9">
    <source>
        <dbReference type="Proteomes" id="UP000031526"/>
    </source>
</evidence>
<protein>
    <submittedName>
        <fullName evidence="7">Sugar kinase</fullName>
    </submittedName>
</protein>
<keyword evidence="4 7" id="KW-0418">Kinase</keyword>
<reference evidence="7 9" key="2">
    <citation type="journal article" date="2016" name="Appl. Microbiol. Biotechnol.">
        <title>Exploiting the genome sequence of Streptomyces nodosus for enhanced antibiotic production.</title>
        <authorList>
            <person name="Sweeney P."/>
            <person name="Murphy C.D."/>
            <person name="Caffrey P."/>
        </authorList>
    </citation>
    <scope>NUCLEOTIDE SEQUENCE [LARGE SCALE GENOMIC DNA]</scope>
    <source>
        <strain evidence="7 9">ATCC 14899</strain>
    </source>
</reference>
<dbReference type="EMBL" id="CP023747">
    <property type="protein sequence ID" value="QEV37344.1"/>
    <property type="molecule type" value="Genomic_DNA"/>
</dbReference>
<keyword evidence="2" id="KW-0119">Carbohydrate metabolism</keyword>
<dbReference type="HOGENOM" id="CLU_009281_3_4_11"/>
<dbReference type="PIRSF" id="PIRSF000538">
    <property type="entry name" value="GlpK"/>
    <property type="match status" value="1"/>
</dbReference>
<dbReference type="InterPro" id="IPR018484">
    <property type="entry name" value="FGGY_N"/>
</dbReference>
<dbReference type="InterPro" id="IPR043129">
    <property type="entry name" value="ATPase_NBD"/>
</dbReference>
<evidence type="ECO:0000259" key="5">
    <source>
        <dbReference type="Pfam" id="PF00370"/>
    </source>
</evidence>
<dbReference type="InterPro" id="IPR000577">
    <property type="entry name" value="Carb_kinase_FGGY"/>
</dbReference>
<evidence type="ECO:0000313" key="7">
    <source>
        <dbReference type="EMBL" id="AJE38765.1"/>
    </source>
</evidence>
<evidence type="ECO:0000313" key="8">
    <source>
        <dbReference type="EMBL" id="QEV37344.1"/>
    </source>
</evidence>
<dbReference type="AlphaFoldDB" id="A0A0B5DC32"/>
<dbReference type="OrthoDB" id="9782710at2"/>
<sequence>MTSTRPRYFIGIDNGSQSSKVTVFDARGRAVSVGRAELRPYDTPRPGVVEHPDDDLWTSIGEASRAAMAAFDGDVADIVGVGLCTIRFCRAVLKADGTLAQQVMSWMDDRVGRPYAPTNPEAAYVTTSSGYISHRMTGNFRDTAANYAGMWPLDPKNMHWTDDEAAYAKCGIPRSMLFDLVQPGDILGPVTESASAHTGIPAGVPVVATANDKAVEALGCGLRTPDTLLVSLGTYVAGMATGPRHIANPSGFWTNYASQPYAYLYESGGVRRGMWTVSWYRDLLGEEASGHARQLDLSAEDYLNAEASKVPPGSDGLMTVLDWLAPDEAPFRKGSLLGFDGRHGRFHIYRSILESLAMTIHDTATRMTAELGTEYREVIVSGGGAHSDLMMQIHADVHGIPARRAEASSAAGLGSAICAAVGLGAYADFGEAVAAMVRPGEIFLPSQAHHHLYRRLEKVHREVHGHTDAIYRRTYDIFG</sequence>
<dbReference type="Proteomes" id="UP000031526">
    <property type="component" value="Chromosome"/>
</dbReference>
<dbReference type="InterPro" id="IPR018485">
    <property type="entry name" value="FGGY_C"/>
</dbReference>
<dbReference type="Gene3D" id="3.30.420.40">
    <property type="match status" value="3"/>
</dbReference>
<evidence type="ECO:0000256" key="2">
    <source>
        <dbReference type="ARBA" id="ARBA00022629"/>
    </source>
</evidence>
<organism evidence="7 9">
    <name type="scientific">Streptomyces nodosus</name>
    <dbReference type="NCBI Taxonomy" id="40318"/>
    <lineage>
        <taxon>Bacteria</taxon>
        <taxon>Bacillati</taxon>
        <taxon>Actinomycetota</taxon>
        <taxon>Actinomycetes</taxon>
        <taxon>Kitasatosporales</taxon>
        <taxon>Streptomycetaceae</taxon>
        <taxon>Streptomyces</taxon>
    </lineage>
</organism>
<dbReference type="Pfam" id="PF02782">
    <property type="entry name" value="FGGY_C"/>
    <property type="match status" value="1"/>
</dbReference>
<keyword evidence="2" id="KW-0859">Xylose metabolism</keyword>
<accession>A0A0B5DC32</accession>
<dbReference type="KEGG" id="snq:CP978_01000"/>
<dbReference type="InterPro" id="IPR050406">
    <property type="entry name" value="FGGY_Carb_Kinase"/>
</dbReference>
<evidence type="ECO:0000259" key="6">
    <source>
        <dbReference type="Pfam" id="PF02782"/>
    </source>
</evidence>
<dbReference type="Proteomes" id="UP000325763">
    <property type="component" value="Chromosome"/>
</dbReference>
<proteinExistence type="inferred from homology"/>
<evidence type="ECO:0000256" key="1">
    <source>
        <dbReference type="ARBA" id="ARBA00009156"/>
    </source>
</evidence>
<dbReference type="EMBL" id="CP009313">
    <property type="protein sequence ID" value="AJE38765.1"/>
    <property type="molecule type" value="Genomic_DNA"/>
</dbReference>
<keyword evidence="9" id="KW-1185">Reference proteome</keyword>
<reference evidence="8 10" key="3">
    <citation type="submission" date="2017-09" db="EMBL/GenBank/DDBJ databases">
        <title>Streptomyces genome completion.</title>
        <authorList>
            <person name="Lee N."/>
            <person name="Cho B.-K."/>
        </authorList>
    </citation>
    <scope>NUCLEOTIDE SEQUENCE [LARGE SCALE GENOMIC DNA]</scope>
    <source>
        <strain evidence="8 10">ATCC 14899</strain>
    </source>
</reference>
<dbReference type="GO" id="GO:0042732">
    <property type="term" value="P:D-xylose metabolic process"/>
    <property type="evidence" value="ECO:0007669"/>
    <property type="project" value="UniProtKB-KW"/>
</dbReference>
<reference evidence="9" key="1">
    <citation type="submission" date="2014-09" db="EMBL/GenBank/DDBJ databases">
        <title>Sequence of the Streptomyces nodosus genome.</title>
        <authorList>
            <person name="Sweeney P."/>
            <person name="Stephens N."/>
            <person name="Murphy C."/>
            <person name="Caffrey P."/>
        </authorList>
    </citation>
    <scope>NUCLEOTIDE SEQUENCE [LARGE SCALE GENOMIC DNA]</scope>
    <source>
        <strain evidence="9">ATCC 14899</strain>
    </source>
</reference>
<feature type="domain" description="Carbohydrate kinase FGGY N-terminal" evidence="5">
    <location>
        <begin position="122"/>
        <end position="219"/>
    </location>
</feature>
<feature type="domain" description="Carbohydrate kinase FGGY N-terminal" evidence="5">
    <location>
        <begin position="8"/>
        <end position="110"/>
    </location>
</feature>
<dbReference type="PANTHER" id="PTHR43095:SF5">
    <property type="entry name" value="XYLULOSE KINASE"/>
    <property type="match status" value="1"/>
</dbReference>
<evidence type="ECO:0000313" key="10">
    <source>
        <dbReference type="Proteomes" id="UP000325763"/>
    </source>
</evidence>
<dbReference type="GO" id="GO:0016301">
    <property type="term" value="F:kinase activity"/>
    <property type="evidence" value="ECO:0007669"/>
    <property type="project" value="UniProtKB-KW"/>
</dbReference>